<organism evidence="2">
    <name type="scientific">uncultured Rubrobacteraceae bacterium</name>
    <dbReference type="NCBI Taxonomy" id="349277"/>
    <lineage>
        <taxon>Bacteria</taxon>
        <taxon>Bacillati</taxon>
        <taxon>Actinomycetota</taxon>
        <taxon>Rubrobacteria</taxon>
        <taxon>Rubrobacterales</taxon>
        <taxon>Rubrobacteraceae</taxon>
        <taxon>environmental samples</taxon>
    </lineage>
</organism>
<gene>
    <name evidence="2" type="ORF">AVDCRST_MAG05-4133</name>
</gene>
<accession>A0A6J4TN42</accession>
<feature type="compositionally biased region" description="Basic residues" evidence="1">
    <location>
        <begin position="149"/>
        <end position="158"/>
    </location>
</feature>
<protein>
    <submittedName>
        <fullName evidence="2">Uncharacterized protein</fullName>
    </submittedName>
</protein>
<dbReference type="EMBL" id="CADCVM010000452">
    <property type="protein sequence ID" value="CAA9527860.1"/>
    <property type="molecule type" value="Genomic_DNA"/>
</dbReference>
<reference evidence="2" key="1">
    <citation type="submission" date="2020-02" db="EMBL/GenBank/DDBJ databases">
        <authorList>
            <person name="Meier V. D."/>
        </authorList>
    </citation>
    <scope>NUCLEOTIDE SEQUENCE</scope>
    <source>
        <strain evidence="2">AVDCRST_MAG05</strain>
    </source>
</reference>
<feature type="non-terminal residue" evidence="2">
    <location>
        <position position="1"/>
    </location>
</feature>
<evidence type="ECO:0000256" key="1">
    <source>
        <dbReference type="SAM" id="MobiDB-lite"/>
    </source>
</evidence>
<feature type="region of interest" description="Disordered" evidence="1">
    <location>
        <begin position="29"/>
        <end position="93"/>
    </location>
</feature>
<feature type="compositionally biased region" description="Basic residues" evidence="1">
    <location>
        <begin position="65"/>
        <end position="78"/>
    </location>
</feature>
<feature type="non-terminal residue" evidence="2">
    <location>
        <position position="158"/>
    </location>
</feature>
<proteinExistence type="predicted"/>
<name>A0A6J4TN42_9ACTN</name>
<feature type="region of interest" description="Disordered" evidence="1">
    <location>
        <begin position="118"/>
        <end position="158"/>
    </location>
</feature>
<evidence type="ECO:0000313" key="2">
    <source>
        <dbReference type="EMBL" id="CAA9527860.1"/>
    </source>
</evidence>
<dbReference type="AlphaFoldDB" id="A0A6J4TN42"/>
<sequence length="158" mass="16558">GREAQGFGGGARRGRGHARAVGAEVDVALDGPGLRHRPDAGGRPRGGGVYPGGVLAPDPAGAGRSRARGVRRQHRGRLRAAAPGTGREKGRGRRRLLARYPGLGGGVGELAAAHRRPLAPVEAAEHQGIAARHRPRGLRRGVGPDLLRPHPHPQRQRL</sequence>